<evidence type="ECO:0000256" key="2">
    <source>
        <dbReference type="ARBA" id="ARBA00005080"/>
    </source>
</evidence>
<dbReference type="NCBIfam" id="NF006826">
    <property type="entry name" value="PRK09347.1-3"/>
    <property type="match status" value="1"/>
</dbReference>
<evidence type="ECO:0000256" key="6">
    <source>
        <dbReference type="ARBA" id="ARBA00022801"/>
    </source>
</evidence>
<dbReference type="Gene3D" id="1.10.286.10">
    <property type="match status" value="1"/>
</dbReference>
<evidence type="ECO:0000259" key="8">
    <source>
        <dbReference type="Pfam" id="PF01227"/>
    </source>
</evidence>
<dbReference type="Pfam" id="PF01227">
    <property type="entry name" value="GTP_cyclohydroI"/>
    <property type="match status" value="1"/>
</dbReference>
<reference evidence="9" key="1">
    <citation type="submission" date="2022-10" db="EMBL/GenBank/DDBJ databases">
        <title>The complete genomes of actinobacterial strains from the NBC collection.</title>
        <authorList>
            <person name="Joergensen T.S."/>
            <person name="Alvarez Arevalo M."/>
            <person name="Sterndorff E.B."/>
            <person name="Faurdal D."/>
            <person name="Vuksanovic O."/>
            <person name="Mourched A.-S."/>
            <person name="Charusanti P."/>
            <person name="Shaw S."/>
            <person name="Blin K."/>
            <person name="Weber T."/>
        </authorList>
    </citation>
    <scope>NUCLEOTIDE SEQUENCE</scope>
    <source>
        <strain evidence="9">NBC_00222</strain>
    </source>
</reference>
<keyword evidence="5" id="KW-0554">One-carbon metabolism</keyword>
<dbReference type="RefSeq" id="WP_328954142.1">
    <property type="nucleotide sequence ID" value="NZ_CP108110.1"/>
</dbReference>
<evidence type="ECO:0000256" key="5">
    <source>
        <dbReference type="ARBA" id="ARBA00022563"/>
    </source>
</evidence>
<organism evidence="9 10">
    <name type="scientific">Kitasatospora purpeofusca</name>
    <dbReference type="NCBI Taxonomy" id="67352"/>
    <lineage>
        <taxon>Bacteria</taxon>
        <taxon>Bacillati</taxon>
        <taxon>Actinomycetota</taxon>
        <taxon>Actinomycetes</taxon>
        <taxon>Kitasatosporales</taxon>
        <taxon>Streptomycetaceae</taxon>
        <taxon>Kitasatospora</taxon>
    </lineage>
</organism>
<dbReference type="InterPro" id="IPR043134">
    <property type="entry name" value="GTP-CH-I_N"/>
</dbReference>
<comment type="pathway">
    <text evidence="2">Cofactor biosynthesis; 7,8-dihydroneopterin triphosphate biosynthesis; 7,8-dihydroneopterin triphosphate from GTP: step 1/1.</text>
</comment>
<dbReference type="Gene3D" id="3.30.1130.10">
    <property type="match status" value="1"/>
</dbReference>
<evidence type="ECO:0000256" key="7">
    <source>
        <dbReference type="ARBA" id="ARBA00030854"/>
    </source>
</evidence>
<name>A0ABZ1TX18_9ACTN</name>
<proteinExistence type="predicted"/>
<comment type="catalytic activity">
    <reaction evidence="1">
        <text>GTP + H2O = 7,8-dihydroneopterin 3'-triphosphate + formate + H(+)</text>
        <dbReference type="Rhea" id="RHEA:17473"/>
        <dbReference type="ChEBI" id="CHEBI:15377"/>
        <dbReference type="ChEBI" id="CHEBI:15378"/>
        <dbReference type="ChEBI" id="CHEBI:15740"/>
        <dbReference type="ChEBI" id="CHEBI:37565"/>
        <dbReference type="ChEBI" id="CHEBI:58462"/>
        <dbReference type="EC" id="3.5.4.16"/>
    </reaction>
</comment>
<sequence>MTSIPVHAQRRRPVDRPRVEELTRQLLLALGEDPDRDGLKDTPRRFADWWSEFLDHDPGRLATTFAQEGEYGDFVLLSGIEAWSICEHHLLPFRLEVSVAYVPNTAVLGLSKLVRHLEARTHALQLQERITRDVAHDLAKAAGSDDVAVFTVGEHLCMSMRGVEATAVRTTTMCRLGRTESDPDLAARIERLALPVRA</sequence>
<dbReference type="EMBL" id="CP108110">
    <property type="protein sequence ID" value="WUQ83109.1"/>
    <property type="molecule type" value="Genomic_DNA"/>
</dbReference>
<evidence type="ECO:0000256" key="3">
    <source>
        <dbReference type="ARBA" id="ARBA00012715"/>
    </source>
</evidence>
<accession>A0ABZ1TX18</accession>
<dbReference type="PANTHER" id="PTHR11109">
    <property type="entry name" value="GTP CYCLOHYDROLASE I"/>
    <property type="match status" value="1"/>
</dbReference>
<dbReference type="InterPro" id="IPR043133">
    <property type="entry name" value="GTP-CH-I_C/QueF"/>
</dbReference>
<dbReference type="PANTHER" id="PTHR11109:SF7">
    <property type="entry name" value="GTP CYCLOHYDROLASE 1"/>
    <property type="match status" value="1"/>
</dbReference>
<dbReference type="EC" id="3.5.4.16" evidence="3"/>
<evidence type="ECO:0000256" key="1">
    <source>
        <dbReference type="ARBA" id="ARBA00001052"/>
    </source>
</evidence>
<feature type="domain" description="GTP cyclohydrolase I" evidence="8">
    <location>
        <begin position="20"/>
        <end position="189"/>
    </location>
</feature>
<dbReference type="Proteomes" id="UP001432222">
    <property type="component" value="Chromosome"/>
</dbReference>
<dbReference type="SUPFAM" id="SSF55620">
    <property type="entry name" value="Tetrahydrobiopterin biosynthesis enzymes-like"/>
    <property type="match status" value="1"/>
</dbReference>
<evidence type="ECO:0000313" key="10">
    <source>
        <dbReference type="Proteomes" id="UP001432222"/>
    </source>
</evidence>
<protein>
    <recommendedName>
        <fullName evidence="4">GTP cyclohydrolase 1</fullName>
        <ecNumber evidence="3">3.5.4.16</ecNumber>
    </recommendedName>
    <alternativeName>
        <fullName evidence="7">GTP cyclohydrolase I</fullName>
    </alternativeName>
</protein>
<dbReference type="InterPro" id="IPR001474">
    <property type="entry name" value="GTP_CycHdrlase_I"/>
</dbReference>
<gene>
    <name evidence="9" type="ORF">OHA16_09060</name>
</gene>
<evidence type="ECO:0000313" key="9">
    <source>
        <dbReference type="EMBL" id="WUQ83109.1"/>
    </source>
</evidence>
<keyword evidence="6" id="KW-0378">Hydrolase</keyword>
<keyword evidence="10" id="KW-1185">Reference proteome</keyword>
<evidence type="ECO:0000256" key="4">
    <source>
        <dbReference type="ARBA" id="ARBA00017272"/>
    </source>
</evidence>
<dbReference type="InterPro" id="IPR020602">
    <property type="entry name" value="GTP_CycHdrlase_I_dom"/>
</dbReference>